<dbReference type="HOGENOM" id="CLU_600966_0_0_9"/>
<dbReference type="STRING" id="1235802.C823_02712"/>
<dbReference type="PRINTS" id="PR00505">
    <property type="entry name" value="D12N6MTFRASE"/>
</dbReference>
<dbReference type="InterPro" id="IPR012327">
    <property type="entry name" value="MeTrfase_D12"/>
</dbReference>
<dbReference type="Gene3D" id="3.40.50.150">
    <property type="entry name" value="Vaccinia Virus protein VP39"/>
    <property type="match status" value="2"/>
</dbReference>
<evidence type="ECO:0000256" key="3">
    <source>
        <dbReference type="ARBA" id="ARBA00022603"/>
    </source>
</evidence>
<comment type="caution">
    <text evidence="8">The sequence shown here is derived from an EMBL/GenBank/DDBJ whole genome shotgun (WGS) entry which is preliminary data.</text>
</comment>
<evidence type="ECO:0000256" key="5">
    <source>
        <dbReference type="ARBA" id="ARBA00022691"/>
    </source>
</evidence>
<reference evidence="8 9" key="1">
    <citation type="journal article" date="2014" name="Genome Announc.">
        <title>Draft genome sequences of the altered schaedler flora, a defined bacterial community from gnotobiotic mice.</title>
        <authorList>
            <person name="Wannemuehler M.J."/>
            <person name="Overstreet A.M."/>
            <person name="Ward D.V."/>
            <person name="Phillips G.J."/>
        </authorList>
    </citation>
    <scope>NUCLEOTIDE SEQUENCE [LARGE SCALE GENOMIC DNA]</scope>
    <source>
        <strain evidence="8 9">ASF492</strain>
    </source>
</reference>
<keyword evidence="4 7" id="KW-0808">Transferase</keyword>
<evidence type="ECO:0000256" key="2">
    <source>
        <dbReference type="ARBA" id="ARBA00011900"/>
    </source>
</evidence>
<dbReference type="AlphaFoldDB" id="N2ACX1"/>
<evidence type="ECO:0000313" key="9">
    <source>
        <dbReference type="Proteomes" id="UP000012589"/>
    </source>
</evidence>
<keyword evidence="9" id="KW-1185">Reference proteome</keyword>
<dbReference type="GO" id="GO:0032259">
    <property type="term" value="P:methylation"/>
    <property type="evidence" value="ECO:0007669"/>
    <property type="project" value="UniProtKB-KW"/>
</dbReference>
<organism evidence="8 9">
    <name type="scientific">Eubacterium plexicaudatum ASF492</name>
    <dbReference type="NCBI Taxonomy" id="1235802"/>
    <lineage>
        <taxon>Bacteria</taxon>
        <taxon>Bacillati</taxon>
        <taxon>Bacillota</taxon>
        <taxon>Clostridia</taxon>
        <taxon>Eubacteriales</taxon>
        <taxon>Eubacteriaceae</taxon>
        <taxon>Eubacterium</taxon>
    </lineage>
</organism>
<gene>
    <name evidence="8" type="ORF">C823_02712</name>
</gene>
<accession>N2ACX1</accession>
<evidence type="ECO:0000256" key="6">
    <source>
        <dbReference type="ARBA" id="ARBA00047942"/>
    </source>
</evidence>
<dbReference type="GO" id="GO:0043565">
    <property type="term" value="F:sequence-specific DNA binding"/>
    <property type="evidence" value="ECO:0007669"/>
    <property type="project" value="TreeGrafter"/>
</dbReference>
<dbReference type="GO" id="GO:0009007">
    <property type="term" value="F:site-specific DNA-methyltransferase (adenine-specific) activity"/>
    <property type="evidence" value="ECO:0007669"/>
    <property type="project" value="UniProtKB-UniRule"/>
</dbReference>
<dbReference type="GO" id="GO:0006298">
    <property type="term" value="P:mismatch repair"/>
    <property type="evidence" value="ECO:0007669"/>
    <property type="project" value="TreeGrafter"/>
</dbReference>
<dbReference type="Pfam" id="PF02086">
    <property type="entry name" value="MethyltransfD12"/>
    <property type="match status" value="2"/>
</dbReference>
<dbReference type="Proteomes" id="UP000012589">
    <property type="component" value="Unassembled WGS sequence"/>
</dbReference>
<dbReference type="PANTHER" id="PTHR30481">
    <property type="entry name" value="DNA ADENINE METHYLASE"/>
    <property type="match status" value="1"/>
</dbReference>
<name>N2ACX1_9FIRM</name>
<evidence type="ECO:0000313" key="8">
    <source>
        <dbReference type="EMBL" id="EMZ25861.1"/>
    </source>
</evidence>
<dbReference type="Gene3D" id="1.10.1020.10">
    <property type="entry name" value="Adenine-specific Methyltransferase, Domain 2"/>
    <property type="match status" value="1"/>
</dbReference>
<dbReference type="PATRIC" id="fig|1235802.3.peg.2863"/>
<dbReference type="EMBL" id="AQFT01000086">
    <property type="protein sequence ID" value="EMZ25861.1"/>
    <property type="molecule type" value="Genomic_DNA"/>
</dbReference>
<dbReference type="InterPro" id="IPR023095">
    <property type="entry name" value="Ade_MeTrfase_dom_2"/>
</dbReference>
<evidence type="ECO:0000256" key="4">
    <source>
        <dbReference type="ARBA" id="ARBA00022679"/>
    </source>
</evidence>
<dbReference type="PROSITE" id="PS00092">
    <property type="entry name" value="N6_MTASE"/>
    <property type="match status" value="1"/>
</dbReference>
<keyword evidence="5 7" id="KW-0949">S-adenosyl-L-methionine</keyword>
<comment type="catalytic activity">
    <reaction evidence="6 7">
        <text>a 2'-deoxyadenosine in DNA + S-adenosyl-L-methionine = an N(6)-methyl-2'-deoxyadenosine in DNA + S-adenosyl-L-homocysteine + H(+)</text>
        <dbReference type="Rhea" id="RHEA:15197"/>
        <dbReference type="Rhea" id="RHEA-COMP:12418"/>
        <dbReference type="Rhea" id="RHEA-COMP:12419"/>
        <dbReference type="ChEBI" id="CHEBI:15378"/>
        <dbReference type="ChEBI" id="CHEBI:57856"/>
        <dbReference type="ChEBI" id="CHEBI:59789"/>
        <dbReference type="ChEBI" id="CHEBI:90615"/>
        <dbReference type="ChEBI" id="CHEBI:90616"/>
        <dbReference type="EC" id="2.1.1.72"/>
    </reaction>
</comment>
<sequence>MELAINKEKLVSTKPILKWAGGKTQMLGNIMPKIPETYGRYIEPFVGGGALFFALTPYHAIISDSNPELINTYQEVANHVDLVIKYLHQYKNTKEDFYAVRALDWTKLPKANAAARMIYLNKTCFNGLYRVNKKGQFNVPYGKYKSPNYCDENSLYSASEILQRATIVCDDYRSVLKNYAKPGDFVFLDPPYLPISEYADFKRYTKEQFYEEDHTELAKEVGRLQELGCYVILTNSNHPFVHELYAPYKIEIVPTKRYISCNGNNRKGEDVIVTAFPKSKPLLRAVPKPLPEQVSKYPATRFMGSKSKLLEQIWSVASQFEFNTVVDLFSGSGIVGYMFKAQGKSVISNDYMAMSAAFTKAMVENNQMILPLEEAETLLVRRKESDHFVAETFKGLYYSDLENELIDTLRTNIAAIKEPYKHAIAMSALIRACIKNVLVEFLHIPGNGIMTGEKI</sequence>
<dbReference type="GO" id="GO:1904047">
    <property type="term" value="F:S-adenosyl-L-methionine binding"/>
    <property type="evidence" value="ECO:0007669"/>
    <property type="project" value="TreeGrafter"/>
</dbReference>
<dbReference type="NCBIfam" id="TIGR00571">
    <property type="entry name" value="dam"/>
    <property type="match status" value="1"/>
</dbReference>
<dbReference type="SUPFAM" id="SSF53335">
    <property type="entry name" value="S-adenosyl-L-methionine-dependent methyltransferases"/>
    <property type="match status" value="2"/>
</dbReference>
<evidence type="ECO:0000256" key="7">
    <source>
        <dbReference type="RuleBase" id="RU361257"/>
    </source>
</evidence>
<dbReference type="GO" id="GO:0009307">
    <property type="term" value="P:DNA restriction-modification system"/>
    <property type="evidence" value="ECO:0007669"/>
    <property type="project" value="InterPro"/>
</dbReference>
<keyword evidence="3 7" id="KW-0489">Methyltransferase</keyword>
<dbReference type="eggNOG" id="COG3392">
    <property type="taxonomic scope" value="Bacteria"/>
</dbReference>
<comment type="similarity">
    <text evidence="1 7">Belongs to the N(4)/N(6)-methyltransferase family.</text>
</comment>
<dbReference type="EC" id="2.1.1.72" evidence="2 7"/>
<evidence type="ECO:0000256" key="1">
    <source>
        <dbReference type="ARBA" id="ARBA00006594"/>
    </source>
</evidence>
<proteinExistence type="inferred from homology"/>
<dbReference type="InterPro" id="IPR002052">
    <property type="entry name" value="DNA_methylase_N6_adenine_CS"/>
</dbReference>
<protein>
    <recommendedName>
        <fullName evidence="2 7">Site-specific DNA-methyltransferase (adenine-specific)</fullName>
        <ecNumber evidence="2 7">2.1.1.72</ecNumber>
    </recommendedName>
</protein>
<dbReference type="PANTHER" id="PTHR30481:SF3">
    <property type="entry name" value="DNA ADENINE METHYLASE"/>
    <property type="match status" value="1"/>
</dbReference>
<dbReference type="eggNOG" id="COG0338">
    <property type="taxonomic scope" value="Bacteria"/>
</dbReference>
<dbReference type="InterPro" id="IPR029063">
    <property type="entry name" value="SAM-dependent_MTases_sf"/>
</dbReference>